<dbReference type="STRING" id="1191523.MROS_2490"/>
<keyword evidence="2" id="KW-0418">Kinase</keyword>
<dbReference type="RefSeq" id="WP_014857150.1">
    <property type="nucleotide sequence ID" value="NC_018178.1"/>
</dbReference>
<evidence type="ECO:0000256" key="2">
    <source>
        <dbReference type="ARBA" id="ARBA00022777"/>
    </source>
</evidence>
<sequence length="108" mass="12710">MKYIEIKAPAKINIGLRILSKRSDGYHNLHTLFYPVYDLYDEIIIERRNEFEFYADKEELNSEDNLIVRAAELLADYSRKKIGAKIVLKKKYRWEPDSAAAALTPRLF</sequence>
<dbReference type="EMBL" id="CP003557">
    <property type="protein sequence ID" value="AFN75720.1"/>
    <property type="molecule type" value="Genomic_DNA"/>
</dbReference>
<dbReference type="OrthoDB" id="9809438at2"/>
<dbReference type="PANTHER" id="PTHR43527">
    <property type="entry name" value="4-DIPHOSPHOCYTIDYL-2-C-METHYL-D-ERYTHRITOL KINASE, CHLOROPLASTIC"/>
    <property type="match status" value="1"/>
</dbReference>
<evidence type="ECO:0008006" key="6">
    <source>
        <dbReference type="Google" id="ProtNLM"/>
    </source>
</evidence>
<keyword evidence="2" id="KW-0808">Transferase</keyword>
<evidence type="ECO:0000313" key="5">
    <source>
        <dbReference type="Proteomes" id="UP000009011"/>
    </source>
</evidence>
<accession>I6Z9A0</accession>
<dbReference type="HOGENOM" id="CLU_2193807_0_0_10"/>
<dbReference type="SUPFAM" id="SSF54211">
    <property type="entry name" value="Ribosomal protein S5 domain 2-like"/>
    <property type="match status" value="1"/>
</dbReference>
<reference evidence="4 5" key="1">
    <citation type="journal article" date="2013" name="PLoS ONE">
        <title>Genomic analysis of Melioribacter roseus, facultatively anaerobic organotrophic bacterium representing a novel deep lineage within Bacteriodetes/Chlorobi group.</title>
        <authorList>
            <person name="Kadnikov V.V."/>
            <person name="Mardanov A.V."/>
            <person name="Podosokorskaya O.A."/>
            <person name="Gavrilov S.N."/>
            <person name="Kublanov I.V."/>
            <person name="Beletsky A.V."/>
            <person name="Bonch-Osmolovskaya E.A."/>
            <person name="Ravin N.V."/>
        </authorList>
    </citation>
    <scope>NUCLEOTIDE SEQUENCE [LARGE SCALE GENOMIC DNA]</scope>
    <source>
        <strain evidence="5">JCM 17771 / P3M-2</strain>
    </source>
</reference>
<evidence type="ECO:0000256" key="3">
    <source>
        <dbReference type="ARBA" id="ARBA00022840"/>
    </source>
</evidence>
<dbReference type="InterPro" id="IPR014721">
    <property type="entry name" value="Ribsml_uS5_D2-typ_fold_subgr"/>
</dbReference>
<dbReference type="Proteomes" id="UP000009011">
    <property type="component" value="Chromosome"/>
</dbReference>
<keyword evidence="5" id="KW-1185">Reference proteome</keyword>
<keyword evidence="1" id="KW-0547">Nucleotide-binding</keyword>
<name>I6Z9A0_MELRP</name>
<dbReference type="AlphaFoldDB" id="I6Z9A0"/>
<dbReference type="GO" id="GO:0005524">
    <property type="term" value="F:ATP binding"/>
    <property type="evidence" value="ECO:0007669"/>
    <property type="project" value="UniProtKB-KW"/>
</dbReference>
<dbReference type="eggNOG" id="COG1947">
    <property type="taxonomic scope" value="Bacteria"/>
</dbReference>
<dbReference type="Gene3D" id="3.30.230.10">
    <property type="match status" value="1"/>
</dbReference>
<evidence type="ECO:0000256" key="1">
    <source>
        <dbReference type="ARBA" id="ARBA00022741"/>
    </source>
</evidence>
<gene>
    <name evidence="4" type="ordered locus">MROS_2490</name>
</gene>
<evidence type="ECO:0000313" key="4">
    <source>
        <dbReference type="EMBL" id="AFN75720.1"/>
    </source>
</evidence>
<protein>
    <recommendedName>
        <fullName evidence="6">4-diphosphocytidyl-2-C-methyl-D-erythritol kinase</fullName>
    </recommendedName>
</protein>
<dbReference type="GO" id="GO:0050515">
    <property type="term" value="F:4-(cytidine 5'-diphospho)-2-C-methyl-D-erythritol kinase activity"/>
    <property type="evidence" value="ECO:0007669"/>
    <property type="project" value="TreeGrafter"/>
</dbReference>
<keyword evidence="3" id="KW-0067">ATP-binding</keyword>
<dbReference type="InterPro" id="IPR020568">
    <property type="entry name" value="Ribosomal_Su5_D2-typ_SF"/>
</dbReference>
<organism evidence="4 5">
    <name type="scientific">Melioribacter roseus (strain DSM 23840 / JCM 17771 / VKM B-2668 / P3M-2)</name>
    <dbReference type="NCBI Taxonomy" id="1191523"/>
    <lineage>
        <taxon>Bacteria</taxon>
        <taxon>Pseudomonadati</taxon>
        <taxon>Ignavibacteriota</taxon>
        <taxon>Ignavibacteria</taxon>
        <taxon>Ignavibacteriales</taxon>
        <taxon>Melioribacteraceae</taxon>
        <taxon>Melioribacter</taxon>
    </lineage>
</organism>
<dbReference type="KEGG" id="mro:MROS_2490"/>
<dbReference type="PANTHER" id="PTHR43527:SF2">
    <property type="entry name" value="4-DIPHOSPHOCYTIDYL-2-C-METHYL-D-ERYTHRITOL KINASE, CHLOROPLASTIC"/>
    <property type="match status" value="1"/>
</dbReference>
<proteinExistence type="predicted"/>